<gene>
    <name evidence="2" type="ORF">Cco03nite_17720</name>
</gene>
<comment type="caution">
    <text evidence="2">The sequence shown here is derived from an EMBL/GenBank/DDBJ whole genome shotgun (WGS) entry which is preliminary data.</text>
</comment>
<evidence type="ECO:0000313" key="3">
    <source>
        <dbReference type="Proteomes" id="UP000630887"/>
    </source>
</evidence>
<proteinExistence type="predicted"/>
<evidence type="ECO:0000313" key="2">
    <source>
        <dbReference type="EMBL" id="GIG05072.1"/>
    </source>
</evidence>
<dbReference type="NCBIfam" id="NF041916">
    <property type="entry name" value="RING_SCO0854"/>
    <property type="match status" value="1"/>
</dbReference>
<dbReference type="Proteomes" id="UP000630887">
    <property type="component" value="Unassembled WGS sequence"/>
</dbReference>
<dbReference type="EMBL" id="BONI01000011">
    <property type="protein sequence ID" value="GIG05072.1"/>
    <property type="molecule type" value="Genomic_DNA"/>
</dbReference>
<dbReference type="InterPro" id="IPR001841">
    <property type="entry name" value="Znf_RING"/>
</dbReference>
<dbReference type="AlphaFoldDB" id="A0A8J3P644"/>
<dbReference type="PROSITE" id="PS50089">
    <property type="entry name" value="ZF_RING_2"/>
    <property type="match status" value="1"/>
</dbReference>
<dbReference type="PANTHER" id="PTHR32097:SF18">
    <property type="entry name" value="RING-TYPE DOMAIN-CONTAINING PROTEIN"/>
    <property type="match status" value="1"/>
</dbReference>
<dbReference type="InterPro" id="IPR003325">
    <property type="entry name" value="TerD"/>
</dbReference>
<feature type="domain" description="RING-type" evidence="1">
    <location>
        <begin position="137"/>
        <end position="173"/>
    </location>
</feature>
<keyword evidence="3" id="KW-1185">Reference proteome</keyword>
<protein>
    <recommendedName>
        <fullName evidence="1">RING-type domain-containing protein</fullName>
    </recommendedName>
</protein>
<name>A0A8J3P644_9ACTN</name>
<accession>A0A8J3P644</accession>
<dbReference type="SUPFAM" id="SSF57850">
    <property type="entry name" value="RING/U-box"/>
    <property type="match status" value="1"/>
</dbReference>
<dbReference type="RefSeq" id="WP_203690920.1">
    <property type="nucleotide sequence ID" value="NZ_BAAALC010000016.1"/>
</dbReference>
<dbReference type="CDD" id="cd06974">
    <property type="entry name" value="TerD_like"/>
    <property type="match status" value="1"/>
</dbReference>
<dbReference type="Gene3D" id="2.60.60.30">
    <property type="entry name" value="sav2460 like domains"/>
    <property type="match status" value="1"/>
</dbReference>
<dbReference type="InterPro" id="IPR013083">
    <property type="entry name" value="Znf_RING/FYVE/PHD"/>
</dbReference>
<dbReference type="Gene3D" id="3.30.40.10">
    <property type="entry name" value="Zinc/RING finger domain, C3HC4 (zinc finger)"/>
    <property type="match status" value="1"/>
</dbReference>
<organism evidence="2 3">
    <name type="scientific">Catellatospora coxensis</name>
    <dbReference type="NCBI Taxonomy" id="310354"/>
    <lineage>
        <taxon>Bacteria</taxon>
        <taxon>Bacillati</taxon>
        <taxon>Actinomycetota</taxon>
        <taxon>Actinomycetes</taxon>
        <taxon>Micromonosporales</taxon>
        <taxon>Micromonosporaceae</taxon>
        <taxon>Catellatospora</taxon>
    </lineage>
</organism>
<dbReference type="Pfam" id="PF14447">
    <property type="entry name" value="Prok-RING_4"/>
    <property type="match status" value="1"/>
</dbReference>
<reference evidence="2 3" key="1">
    <citation type="submission" date="2021-01" db="EMBL/GenBank/DDBJ databases">
        <title>Whole genome shotgun sequence of Catellatospora coxensis NBRC 107359.</title>
        <authorList>
            <person name="Komaki H."/>
            <person name="Tamura T."/>
        </authorList>
    </citation>
    <scope>NUCLEOTIDE SEQUENCE [LARGE SCALE GENOMIC DNA]</scope>
    <source>
        <strain evidence="2 3">NBRC 107359</strain>
    </source>
</reference>
<sequence length="889" mass="96112">MRLAPPNRATSAETDPVALALLRRGLVAPGLLAERQRIKERGAAAPVAAGVRALEADALALGYLIGPRLHAYLSRQQAPRLAALGHGLLDALASLVGAHVPHLPLFKNFPARVPAGTDDLFVLRMFAYIAQPYESSCVLCGKEGTVRPVSPCGHLVCLTCWDLDDYTGCPICHRRIDEAVAHLDAATWRPSGAVPDDQALDPAAAPRRAVRLELVECLDDEVHAAVGALLARRTPLREQELAELDALLDFVGHRDLAWLPDVIEVRETRAHVLHRLVTDPALADRMPQALDRHATTATDLLRLLHLCSGGDAGMRRPIARRASLPRRLRRLVLARLNTLPTVALLDDLHRHRDAWLRTAENLHPFEEAARHPDAALAFAALRGTVPAPGSPLDAVLAAAAERHIALVHRHRGRVRYRTWRSHVETALRDGADEQAVALLAQRPGELLRRLTVLAHRHTGDPTEFLLTVAEAAEQAAPGVVLAALGAVRAATQPARPRLFFPAGAAARLWTTADTRRRLPADLGGELEQLLVEEMLRRAATLPRVQTALLDPGLADVLAPFAARTASTALLDLPRGSTQPLPDGDVVRLFLHWTEPEGVRVDLDLSVAMYDVHGVFTGLCDFTRLRFGDRAAVHSGDLTSAPAPLGASEFVDLNVSRLLGAGVRYLVMVVFSYNDIAFEQMTDAFAGVMANPPGGSPGRRGPFAAGGEPFQPQRVEQRFDLTGADKIATPLVVDLHERRTRWLDAKLAGSGCGHQVGGYSVQLGRLAVAADRYFGAGFRVSMWELACWHAAARADRVMVRDGAVRGYERQPYERAVDFAARLVHAGPAEHDETAQSAPAAFAALLHGDAELTDAARVYALYHAGLDAARVERLAAADLVAQLAPMPKPGD</sequence>
<dbReference type="InterPro" id="IPR051324">
    <property type="entry name" value="Stress/Tellurium_Resist"/>
</dbReference>
<evidence type="ECO:0000259" key="1">
    <source>
        <dbReference type="PROSITE" id="PS50089"/>
    </source>
</evidence>
<dbReference type="PANTHER" id="PTHR32097">
    <property type="entry name" value="CAMP-BINDING PROTEIN 1-RELATED"/>
    <property type="match status" value="1"/>
</dbReference>